<feature type="transmembrane region" description="Helical" evidence="2">
    <location>
        <begin position="30"/>
        <end position="51"/>
    </location>
</feature>
<evidence type="ECO:0000256" key="1">
    <source>
        <dbReference type="SAM" id="MobiDB-lite"/>
    </source>
</evidence>
<evidence type="ECO:0000313" key="3">
    <source>
        <dbReference type="EMBL" id="CAK0786320.1"/>
    </source>
</evidence>
<dbReference type="Proteomes" id="UP001314263">
    <property type="component" value="Unassembled WGS sequence"/>
</dbReference>
<keyword evidence="2" id="KW-0472">Membrane</keyword>
<sequence>MPMQYLLINHRYAVVIIVLILSPWLPLSAISLVCSFFCPYSVLLWLCSVLLKTLEAIMSASGPDGPAKKVIEGKVAEAKEVSEKSDFMAGDRLKKMEDTDIFHRPQAQERITAAAADQPGSKEPQPMPEAAKEALKSSEEFNTSMPKRH</sequence>
<feature type="compositionally biased region" description="Basic and acidic residues" evidence="1">
    <location>
        <begin position="130"/>
        <end position="139"/>
    </location>
</feature>
<organism evidence="3 4">
    <name type="scientific">Coccomyxa viridis</name>
    <dbReference type="NCBI Taxonomy" id="1274662"/>
    <lineage>
        <taxon>Eukaryota</taxon>
        <taxon>Viridiplantae</taxon>
        <taxon>Chlorophyta</taxon>
        <taxon>core chlorophytes</taxon>
        <taxon>Trebouxiophyceae</taxon>
        <taxon>Trebouxiophyceae incertae sedis</taxon>
        <taxon>Coccomyxaceae</taxon>
        <taxon>Coccomyxa</taxon>
    </lineage>
</organism>
<gene>
    <name evidence="3" type="ORF">CVIRNUC_009533</name>
</gene>
<feature type="transmembrane region" description="Helical" evidence="2">
    <location>
        <begin position="7"/>
        <end position="24"/>
    </location>
</feature>
<name>A0AAV1IJW9_9CHLO</name>
<protein>
    <submittedName>
        <fullName evidence="3">Uncharacterized protein</fullName>
    </submittedName>
</protein>
<dbReference type="AlphaFoldDB" id="A0AAV1IJW9"/>
<reference evidence="3 4" key="1">
    <citation type="submission" date="2023-10" db="EMBL/GenBank/DDBJ databases">
        <authorList>
            <person name="Maclean D."/>
            <person name="Macfadyen A."/>
        </authorList>
    </citation>
    <scope>NUCLEOTIDE SEQUENCE [LARGE SCALE GENOMIC DNA]</scope>
</reference>
<evidence type="ECO:0000313" key="4">
    <source>
        <dbReference type="Proteomes" id="UP001314263"/>
    </source>
</evidence>
<accession>A0AAV1IJW9</accession>
<keyword evidence="2" id="KW-0812">Transmembrane</keyword>
<keyword evidence="2" id="KW-1133">Transmembrane helix</keyword>
<dbReference type="EMBL" id="CAUYUE010000014">
    <property type="protein sequence ID" value="CAK0786320.1"/>
    <property type="molecule type" value="Genomic_DNA"/>
</dbReference>
<comment type="caution">
    <text evidence="3">The sequence shown here is derived from an EMBL/GenBank/DDBJ whole genome shotgun (WGS) entry which is preliminary data.</text>
</comment>
<keyword evidence="4" id="KW-1185">Reference proteome</keyword>
<proteinExistence type="predicted"/>
<evidence type="ECO:0000256" key="2">
    <source>
        <dbReference type="SAM" id="Phobius"/>
    </source>
</evidence>
<feature type="region of interest" description="Disordered" evidence="1">
    <location>
        <begin position="107"/>
        <end position="149"/>
    </location>
</feature>